<dbReference type="Pfam" id="PF06888">
    <property type="entry name" value="Put_Phosphatase"/>
    <property type="match status" value="1"/>
</dbReference>
<comment type="cofactor">
    <cofactor evidence="1">
        <name>Mg(2+)</name>
        <dbReference type="ChEBI" id="CHEBI:18420"/>
    </cofactor>
</comment>
<dbReference type="STRING" id="33528.ENSGAFP00000024610"/>
<protein>
    <recommendedName>
        <fullName evidence="8">Phosphatase phospho2</fullName>
    </recommendedName>
</protein>
<comment type="similarity">
    <text evidence="2">Belongs to the HAD-like hydrolase superfamily. PHOSPHO family.</text>
</comment>
<comment type="caution">
    <text evidence="6">The sequence shown here is derived from an EMBL/GenBank/DDBJ whole genome shotgun (WGS) entry which is preliminary data.</text>
</comment>
<dbReference type="NCBIfam" id="TIGR01489">
    <property type="entry name" value="DKMTPPase-SF"/>
    <property type="match status" value="1"/>
</dbReference>
<evidence type="ECO:0000256" key="2">
    <source>
        <dbReference type="ARBA" id="ARBA00008541"/>
    </source>
</evidence>
<dbReference type="InterPro" id="IPR023214">
    <property type="entry name" value="HAD_sf"/>
</dbReference>
<dbReference type="NCBIfam" id="TIGR01488">
    <property type="entry name" value="HAD-SF-IB"/>
    <property type="match status" value="1"/>
</dbReference>
<dbReference type="SUPFAM" id="SSF56784">
    <property type="entry name" value="HAD-like"/>
    <property type="match status" value="1"/>
</dbReference>
<dbReference type="Proteomes" id="UP000250572">
    <property type="component" value="Unassembled WGS sequence"/>
</dbReference>
<dbReference type="InterPro" id="IPR016965">
    <property type="entry name" value="Pase_PHOSPHO-typ"/>
</dbReference>
<keyword evidence="3" id="KW-0479">Metal-binding</keyword>
<dbReference type="GO" id="GO:0016791">
    <property type="term" value="F:phosphatase activity"/>
    <property type="evidence" value="ECO:0007669"/>
    <property type="project" value="InterPro"/>
</dbReference>
<evidence type="ECO:0000256" key="3">
    <source>
        <dbReference type="ARBA" id="ARBA00022723"/>
    </source>
</evidence>
<dbReference type="GO" id="GO:0046872">
    <property type="term" value="F:metal ion binding"/>
    <property type="evidence" value="ECO:0007669"/>
    <property type="project" value="UniProtKB-KW"/>
</dbReference>
<organism evidence="6 7">
    <name type="scientific">Gambusia affinis</name>
    <name type="common">Western mosquitofish</name>
    <name type="synonym">Heterandria affinis</name>
    <dbReference type="NCBI Taxonomy" id="33528"/>
    <lineage>
        <taxon>Eukaryota</taxon>
        <taxon>Metazoa</taxon>
        <taxon>Chordata</taxon>
        <taxon>Craniata</taxon>
        <taxon>Vertebrata</taxon>
        <taxon>Euteleostomi</taxon>
        <taxon>Actinopterygii</taxon>
        <taxon>Neopterygii</taxon>
        <taxon>Teleostei</taxon>
        <taxon>Neoteleostei</taxon>
        <taxon>Acanthomorphata</taxon>
        <taxon>Ovalentaria</taxon>
        <taxon>Atherinomorphae</taxon>
        <taxon>Cyprinodontiformes</taxon>
        <taxon>Poeciliidae</taxon>
        <taxon>Poeciliinae</taxon>
        <taxon>Gambusia</taxon>
    </lineage>
</organism>
<evidence type="ECO:0000256" key="4">
    <source>
        <dbReference type="ARBA" id="ARBA00022801"/>
    </source>
</evidence>
<evidence type="ECO:0008006" key="8">
    <source>
        <dbReference type="Google" id="ProtNLM"/>
    </source>
</evidence>
<dbReference type="PANTHER" id="PTHR20889">
    <property type="entry name" value="PHOSPHATASE, ORPHAN 1, 2"/>
    <property type="match status" value="1"/>
</dbReference>
<evidence type="ECO:0000256" key="1">
    <source>
        <dbReference type="ARBA" id="ARBA00001946"/>
    </source>
</evidence>
<dbReference type="AlphaFoldDB" id="A0A315V2B4"/>
<dbReference type="InterPro" id="IPR006384">
    <property type="entry name" value="HAD_hydro_PyrdxlP_Pase-like"/>
</dbReference>
<gene>
    <name evidence="6" type="ORF">CCH79_00014397</name>
</gene>
<evidence type="ECO:0000256" key="5">
    <source>
        <dbReference type="ARBA" id="ARBA00022842"/>
    </source>
</evidence>
<dbReference type="Gene3D" id="3.40.50.1000">
    <property type="entry name" value="HAD superfamily/HAD-like"/>
    <property type="match status" value="1"/>
</dbReference>
<accession>A0A315V2B4</accession>
<keyword evidence="7" id="KW-1185">Reference proteome</keyword>
<dbReference type="EMBL" id="NHOQ01002365">
    <property type="protein sequence ID" value="PWA17344.1"/>
    <property type="molecule type" value="Genomic_DNA"/>
</dbReference>
<dbReference type="PANTHER" id="PTHR20889:SF1">
    <property type="entry name" value="PYRIDOXAL PHOSPHATE PHOSPHATASE PHOSPHO2"/>
    <property type="match status" value="1"/>
</dbReference>
<proteinExistence type="inferred from homology"/>
<evidence type="ECO:0000313" key="6">
    <source>
        <dbReference type="EMBL" id="PWA17344.1"/>
    </source>
</evidence>
<sequence>MKILMVFDFDHTVVDENCDIWVIKCLPTQTLPDSVESTYRRGQWTEYMGRVMAYIGDQGVAPDRVRSIMETIPFTPGMPELLTFVSENKSTVDCIIVSDANTMFIEWVLQGVGLREAVDQVYSNPASISESGCMELRPHHSHQCAKCPVNMCKKKVLETYLSEKADGGEVYGRVLYVGDGGNDLCPALCLSERDAVMPRKGYTLDKMLTRLRDEEGKGSISAKVIPWSSGAEILQELRDMNLKKPLSEEVLFSHEEDGRGGPQPREKTSSVHVVALNPNLHSEMIQICLIQHRLRKAIKASKCSKLYPRRLRKQALMVPRWLSYDPHD</sequence>
<keyword evidence="5" id="KW-0460">Magnesium</keyword>
<reference evidence="6 7" key="1">
    <citation type="journal article" date="2018" name="G3 (Bethesda)">
        <title>A High-Quality Reference Genome for the Invasive Mosquitofish Gambusia affinis Using a Chicago Library.</title>
        <authorList>
            <person name="Hoffberg S.L."/>
            <person name="Troendle N.J."/>
            <person name="Glenn T.C."/>
            <person name="Mahmud O."/>
            <person name="Louha S."/>
            <person name="Chalopin D."/>
            <person name="Bennetzen J.L."/>
            <person name="Mauricio R."/>
        </authorList>
    </citation>
    <scope>NUCLEOTIDE SEQUENCE [LARGE SCALE GENOMIC DNA]</scope>
    <source>
        <strain evidence="6">NE01/NJP1002.9</strain>
        <tissue evidence="6">Muscle</tissue>
    </source>
</reference>
<dbReference type="InterPro" id="IPR036412">
    <property type="entry name" value="HAD-like_sf"/>
</dbReference>
<name>A0A315V2B4_GAMAF</name>
<keyword evidence="4" id="KW-0378">Hydrolase</keyword>
<evidence type="ECO:0000313" key="7">
    <source>
        <dbReference type="Proteomes" id="UP000250572"/>
    </source>
</evidence>